<keyword evidence="5 7" id="KW-0539">Nucleus</keyword>
<dbReference type="CDD" id="cd00018">
    <property type="entry name" value="AP2"/>
    <property type="match status" value="1"/>
</dbReference>
<dbReference type="GO" id="GO:0003723">
    <property type="term" value="F:RNA binding"/>
    <property type="evidence" value="ECO:0007669"/>
    <property type="project" value="UniProtKB-UniRule"/>
</dbReference>
<dbReference type="InterPro" id="IPR035979">
    <property type="entry name" value="RBD_domain_sf"/>
</dbReference>
<dbReference type="SUPFAM" id="SSF54171">
    <property type="entry name" value="DNA-binding domain"/>
    <property type="match status" value="1"/>
</dbReference>
<feature type="compositionally biased region" description="Polar residues" evidence="8">
    <location>
        <begin position="227"/>
        <end position="240"/>
    </location>
</feature>
<evidence type="ECO:0000256" key="2">
    <source>
        <dbReference type="ARBA" id="ARBA00023015"/>
    </source>
</evidence>
<dbReference type="Gene3D" id="3.30.70.330">
    <property type="match status" value="1"/>
</dbReference>
<keyword evidence="13" id="KW-1185">Reference proteome</keyword>
<feature type="region of interest" description="Disordered" evidence="8">
    <location>
        <begin position="193"/>
        <end position="254"/>
    </location>
</feature>
<evidence type="ECO:0000259" key="10">
    <source>
        <dbReference type="PROSITE" id="PS50118"/>
    </source>
</evidence>
<dbReference type="CDD" id="cd00590">
    <property type="entry name" value="RRM_SF"/>
    <property type="match status" value="1"/>
</dbReference>
<proteinExistence type="predicted"/>
<dbReference type="SUPFAM" id="SSF47095">
    <property type="entry name" value="HMG-box"/>
    <property type="match status" value="1"/>
</dbReference>
<dbReference type="SMART" id="SM00380">
    <property type="entry name" value="AP2"/>
    <property type="match status" value="1"/>
</dbReference>
<evidence type="ECO:0000256" key="4">
    <source>
        <dbReference type="ARBA" id="ARBA00023163"/>
    </source>
</evidence>
<feature type="compositionally biased region" description="Gly residues" evidence="8">
    <location>
        <begin position="208"/>
        <end position="217"/>
    </location>
</feature>
<evidence type="ECO:0000313" key="12">
    <source>
        <dbReference type="EMBL" id="WZN60921.1"/>
    </source>
</evidence>
<evidence type="ECO:0000256" key="1">
    <source>
        <dbReference type="ARBA" id="ARBA00004123"/>
    </source>
</evidence>
<sequence length="530" mass="58309">MRSEKTEKVLQTLKKWRDDGLITEQEYEDDKREARRLWLQRQSEGEGGDRGQAPDAAEGTLSGQGRGGSGQESDTLLGARATTSSAPRGSEGLAADRSGAGPKASEGPHDDDVGRVEVWRLTKTIDAREVKEMFRGVGTVTEAVVHTQDGSPKARATVTFRDARQAERAVRTMHGKLIEGIGNIGVKMLAPVKEGVRSSPPPPKVEAGAGGSQGGSDGAAKAKPKSTIWSSGLGRSQVSSRMEEEARRREWEATKGVAAVAPVRREPLPQKRGRNGPKNPSSIYRGVTFCKHRGKWVAHLYNKGKQHRLGVHKDEEMAAEAFDKAVIKIRGKDAETNFPPEEYAEEMRSMGASEMSVEEFIWKLRDEARRQNELRSEAKRQNELKAKVDKPKRAKTGYLLFADHMRDQVKEDLTTDLAEGEKLDGKAILSAIAALWREQDKETKEEWQARAKGLRAAVDQTPERAAVEVGPSTSRGAKAVEVDRPGPSKRPRHEGEGEATHAEYYATVADLYHSHEDAAGYENVQLKLES</sequence>
<evidence type="ECO:0000256" key="6">
    <source>
        <dbReference type="PROSITE-ProRule" id="PRU00176"/>
    </source>
</evidence>
<dbReference type="SMART" id="SM00360">
    <property type="entry name" value="RRM"/>
    <property type="match status" value="1"/>
</dbReference>
<dbReference type="PROSITE" id="PS50118">
    <property type="entry name" value="HMG_BOX_2"/>
    <property type="match status" value="1"/>
</dbReference>
<feature type="compositionally biased region" description="Basic and acidic residues" evidence="8">
    <location>
        <begin position="241"/>
        <end position="253"/>
    </location>
</feature>
<keyword evidence="2" id="KW-0805">Transcription regulation</keyword>
<feature type="domain" description="AP2/ERF" evidence="11">
    <location>
        <begin position="283"/>
        <end position="339"/>
    </location>
</feature>
<dbReference type="AlphaFoldDB" id="A0AAX4P4I9"/>
<dbReference type="PANTHER" id="PTHR32467:SF213">
    <property type="entry name" value="OS03G0770700 PROTEIN"/>
    <property type="match status" value="1"/>
</dbReference>
<dbReference type="InterPro" id="IPR036910">
    <property type="entry name" value="HMG_box_dom_sf"/>
</dbReference>
<evidence type="ECO:0000256" key="3">
    <source>
        <dbReference type="ARBA" id="ARBA00023125"/>
    </source>
</evidence>
<dbReference type="GO" id="GO:0003700">
    <property type="term" value="F:DNA-binding transcription factor activity"/>
    <property type="evidence" value="ECO:0007669"/>
    <property type="project" value="InterPro"/>
</dbReference>
<dbReference type="PROSITE" id="PS50102">
    <property type="entry name" value="RRM"/>
    <property type="match status" value="1"/>
</dbReference>
<dbReference type="Pfam" id="PF00076">
    <property type="entry name" value="RRM_1"/>
    <property type="match status" value="1"/>
</dbReference>
<keyword evidence="3 7" id="KW-0238">DNA-binding</keyword>
<dbReference type="InterPro" id="IPR016177">
    <property type="entry name" value="DNA-bd_dom_sf"/>
</dbReference>
<evidence type="ECO:0000259" key="9">
    <source>
        <dbReference type="PROSITE" id="PS50102"/>
    </source>
</evidence>
<dbReference type="CDD" id="cd00084">
    <property type="entry name" value="HMG-box_SF"/>
    <property type="match status" value="1"/>
</dbReference>
<keyword evidence="4" id="KW-0804">Transcription</keyword>
<dbReference type="EMBL" id="CP151503">
    <property type="protein sequence ID" value="WZN60921.1"/>
    <property type="molecule type" value="Genomic_DNA"/>
</dbReference>
<comment type="subcellular location">
    <subcellularLocation>
        <location evidence="1">Nucleus</location>
    </subcellularLocation>
</comment>
<dbReference type="Gene3D" id="3.30.730.10">
    <property type="entry name" value="AP2/ERF domain"/>
    <property type="match status" value="1"/>
</dbReference>
<keyword evidence="6" id="KW-0694">RNA-binding</keyword>
<feature type="domain" description="HMG box" evidence="10">
    <location>
        <begin position="391"/>
        <end position="456"/>
    </location>
</feature>
<evidence type="ECO:0000259" key="11">
    <source>
        <dbReference type="PROSITE" id="PS51032"/>
    </source>
</evidence>
<dbReference type="PANTHER" id="PTHR32467">
    <property type="entry name" value="AP2-LIKE ETHYLENE-RESPONSIVE TRANSCRIPTION FACTOR"/>
    <property type="match status" value="1"/>
</dbReference>
<dbReference type="SUPFAM" id="SSF54928">
    <property type="entry name" value="RNA-binding domain, RBD"/>
    <property type="match status" value="1"/>
</dbReference>
<evidence type="ECO:0000256" key="7">
    <source>
        <dbReference type="PROSITE-ProRule" id="PRU00267"/>
    </source>
</evidence>
<evidence type="ECO:0000256" key="8">
    <source>
        <dbReference type="SAM" id="MobiDB-lite"/>
    </source>
</evidence>
<dbReference type="InterPro" id="IPR012677">
    <property type="entry name" value="Nucleotide-bd_a/b_plait_sf"/>
</dbReference>
<dbReference type="GO" id="GO:0005634">
    <property type="term" value="C:nucleus"/>
    <property type="evidence" value="ECO:0007669"/>
    <property type="project" value="UniProtKB-SubCell"/>
</dbReference>
<dbReference type="Pfam" id="PF09011">
    <property type="entry name" value="HMG_box_2"/>
    <property type="match status" value="1"/>
</dbReference>
<protein>
    <submittedName>
        <fullName evidence="12">AP2-like ethylene-responsive transcription factor</fullName>
    </submittedName>
</protein>
<organism evidence="12 13">
    <name type="scientific">Chloropicon roscoffensis</name>
    <dbReference type="NCBI Taxonomy" id="1461544"/>
    <lineage>
        <taxon>Eukaryota</taxon>
        <taxon>Viridiplantae</taxon>
        <taxon>Chlorophyta</taxon>
        <taxon>Chloropicophyceae</taxon>
        <taxon>Chloropicales</taxon>
        <taxon>Chloropicaceae</taxon>
        <taxon>Chloropicon</taxon>
    </lineage>
</organism>
<gene>
    <name evidence="12" type="ORF">HKI87_03g24550</name>
</gene>
<accession>A0AAX4P4I9</accession>
<dbReference type="InterPro" id="IPR009071">
    <property type="entry name" value="HMG_box_dom"/>
</dbReference>
<feature type="region of interest" description="Disordered" evidence="8">
    <location>
        <begin position="453"/>
        <end position="500"/>
    </location>
</feature>
<feature type="DNA-binding region" description="HMG box" evidence="7">
    <location>
        <begin position="391"/>
        <end position="456"/>
    </location>
</feature>
<feature type="compositionally biased region" description="Basic and acidic residues" evidence="8">
    <location>
        <begin position="106"/>
        <end position="115"/>
    </location>
</feature>
<dbReference type="InterPro" id="IPR000504">
    <property type="entry name" value="RRM_dom"/>
</dbReference>
<dbReference type="Proteomes" id="UP001472866">
    <property type="component" value="Chromosome 03"/>
</dbReference>
<feature type="region of interest" description="Disordered" evidence="8">
    <location>
        <begin position="38"/>
        <end position="115"/>
    </location>
</feature>
<reference evidence="12 13" key="1">
    <citation type="submission" date="2024-03" db="EMBL/GenBank/DDBJ databases">
        <title>Complete genome sequence of the green alga Chloropicon roscoffensis RCC1871.</title>
        <authorList>
            <person name="Lemieux C."/>
            <person name="Pombert J.-F."/>
            <person name="Otis C."/>
            <person name="Turmel M."/>
        </authorList>
    </citation>
    <scope>NUCLEOTIDE SEQUENCE [LARGE SCALE GENOMIC DNA]</scope>
    <source>
        <strain evidence="12 13">RCC1871</strain>
    </source>
</reference>
<dbReference type="Gene3D" id="1.10.30.10">
    <property type="entry name" value="High mobility group box domain"/>
    <property type="match status" value="1"/>
</dbReference>
<dbReference type="PROSITE" id="PS51032">
    <property type="entry name" value="AP2_ERF"/>
    <property type="match status" value="1"/>
</dbReference>
<evidence type="ECO:0000313" key="13">
    <source>
        <dbReference type="Proteomes" id="UP001472866"/>
    </source>
</evidence>
<dbReference type="SMART" id="SM00398">
    <property type="entry name" value="HMG"/>
    <property type="match status" value="1"/>
</dbReference>
<evidence type="ECO:0000256" key="5">
    <source>
        <dbReference type="ARBA" id="ARBA00023242"/>
    </source>
</evidence>
<dbReference type="InterPro" id="IPR001471">
    <property type="entry name" value="AP2/ERF_dom"/>
</dbReference>
<dbReference type="GO" id="GO:0003677">
    <property type="term" value="F:DNA binding"/>
    <property type="evidence" value="ECO:0007669"/>
    <property type="project" value="UniProtKB-UniRule"/>
</dbReference>
<dbReference type="InterPro" id="IPR036955">
    <property type="entry name" value="AP2/ERF_dom_sf"/>
</dbReference>
<name>A0AAX4P4I9_9CHLO</name>
<feature type="domain" description="RRM" evidence="9">
    <location>
        <begin position="114"/>
        <end position="180"/>
    </location>
</feature>